<dbReference type="RefSeq" id="WP_149836542.1">
    <property type="nucleotide sequence ID" value="NZ_VUOC01000001.1"/>
</dbReference>
<evidence type="ECO:0000256" key="2">
    <source>
        <dbReference type="ARBA" id="ARBA00022448"/>
    </source>
</evidence>
<comment type="similarity">
    <text evidence="8 9">Belongs to the TonB-dependent receptor family.</text>
</comment>
<dbReference type="GO" id="GO:0009279">
    <property type="term" value="C:cell outer membrane"/>
    <property type="evidence" value="ECO:0007669"/>
    <property type="project" value="UniProtKB-SubCell"/>
</dbReference>
<name>A0A5B2W3N1_9BACT</name>
<dbReference type="Proteomes" id="UP000324611">
    <property type="component" value="Unassembled WGS sequence"/>
</dbReference>
<feature type="domain" description="TonB-dependent receptor-like beta-barrel" evidence="11">
    <location>
        <begin position="333"/>
        <end position="972"/>
    </location>
</feature>
<dbReference type="AlphaFoldDB" id="A0A5B2W3N1"/>
<evidence type="ECO:0000313" key="13">
    <source>
        <dbReference type="EMBL" id="KAA2245146.1"/>
    </source>
</evidence>
<dbReference type="NCBIfam" id="TIGR04057">
    <property type="entry name" value="SusC_RagA_signa"/>
    <property type="match status" value="1"/>
</dbReference>
<keyword evidence="3 8" id="KW-1134">Transmembrane beta strand</keyword>
<evidence type="ECO:0000256" key="8">
    <source>
        <dbReference type="PROSITE-ProRule" id="PRU01360"/>
    </source>
</evidence>
<dbReference type="Gene3D" id="2.170.130.10">
    <property type="entry name" value="TonB-dependent receptor, plug domain"/>
    <property type="match status" value="1"/>
</dbReference>
<sequence>MRRLYSLLMGSMLMLMFQFAYAQQKTITGTVTDAKDGSLLPGVTVKAKGTAVGTVTGANGSYTINVPGNTNTLVFTFVGYGDQEVAIAGQSTINASLSTGNKELSEVVVVGYGTQSKRELTGSVAKVNAKEIENFPAPSFESAIQGKAAGVVIESGSGKVGQGMKIRIRGTSSISASSQPLYVIDGLPMQTQSQSDGNNEITNPVADLNPNDIESIEVLKDAAATAIYGARAANGVVLVTTKKGKAGQKTVVSLDMNTSWGKPTKKRHFLDAKQYVDLIEEAATNDGKIDFKNGDTGYDTEEDAIADYKSFYEGYLDQFALGTDWRNQAVNTNWENLLYRPVAHGNSVNLSASGGNEKTRFYASGYYNDQDAIVIVNRFKRYGGRLNLEHSATDRLSLGLNLSVSRSELIRVSDDNSFSTPGQLVAQVPISPTIDPETGKLNKRTLYDNGLVDAALNSDKQSTFRSIGNAYANYTFLPWLAFRSEFGADVMSFYQESFIGKEATDGGGVGKASNFSTQAVSYNTNNYFTITPSIGEHHKLSAVVGMSYLQNDNRSNALQGEQYPTDAIKNLTGATLITFGGSTNDRYNFLSYFGRANYAYKDKYLVSASVRTDGSSRFSANHRYGTFPAASVGWVASQEDFLKHSKVLSYLKIRASYGLTGNAEIGEYKYQSLYNVTNYPDLPGFVPVQLANPDLQWEKTSQADAGVEFGFFGGRLSGEVDVYSKKTTDLLLNVNVPSATGYSFITRNLGKMTNKGVELSLNSVNIDGAVRWTTSFNIAYNKNKITDLDGQIIESGEQRAVEGEAIGSFFLQKYLGVDPETGDALYEDKDGKQTTDYSQAARKVVGNSNPNFTGGLNNTVTYKGFDLGAFFTFVQGNEIFNRAGVYQSNSFGGAFDNQTTEILRRWQKPGDHTDIPRVSLSYPTGENVSSRWIYNGSYIRLKTLTLGYTLPKVVTSTLKISSARLYVSAYNLWTKTDYISDPEVNTAPLGVDSQTSQNISGGIDFYTIPQARQFLVGVNVKF</sequence>
<reference evidence="13 14" key="1">
    <citation type="submission" date="2019-09" db="EMBL/GenBank/DDBJ databases">
        <title>Chitinophaga ginsengihumi sp. nov., isolated from soil of ginseng rhizosphere.</title>
        <authorList>
            <person name="Lee J."/>
        </authorList>
    </citation>
    <scope>NUCLEOTIDE SEQUENCE [LARGE SCALE GENOMIC DNA]</scope>
    <source>
        <strain evidence="13 14">BN140078</strain>
    </source>
</reference>
<organism evidence="13 14">
    <name type="scientific">Chitinophaga agrisoli</name>
    <dbReference type="NCBI Taxonomy" id="2607653"/>
    <lineage>
        <taxon>Bacteria</taxon>
        <taxon>Pseudomonadati</taxon>
        <taxon>Bacteroidota</taxon>
        <taxon>Chitinophagia</taxon>
        <taxon>Chitinophagales</taxon>
        <taxon>Chitinophagaceae</taxon>
        <taxon>Chitinophaga</taxon>
    </lineage>
</organism>
<dbReference type="Pfam" id="PF13715">
    <property type="entry name" value="CarbopepD_reg_2"/>
    <property type="match status" value="1"/>
</dbReference>
<reference evidence="13 14" key="2">
    <citation type="submission" date="2019-09" db="EMBL/GenBank/DDBJ databases">
        <authorList>
            <person name="Jin C."/>
        </authorList>
    </citation>
    <scope>NUCLEOTIDE SEQUENCE [LARGE SCALE GENOMIC DNA]</scope>
    <source>
        <strain evidence="13 14">BN140078</strain>
    </source>
</reference>
<dbReference type="Pfam" id="PF00593">
    <property type="entry name" value="TonB_dep_Rec_b-barrel"/>
    <property type="match status" value="1"/>
</dbReference>
<feature type="signal peptide" evidence="10">
    <location>
        <begin position="1"/>
        <end position="22"/>
    </location>
</feature>
<evidence type="ECO:0000256" key="4">
    <source>
        <dbReference type="ARBA" id="ARBA00022692"/>
    </source>
</evidence>
<evidence type="ECO:0000313" key="14">
    <source>
        <dbReference type="Proteomes" id="UP000324611"/>
    </source>
</evidence>
<keyword evidence="10" id="KW-0732">Signal</keyword>
<dbReference type="InterPro" id="IPR037066">
    <property type="entry name" value="Plug_dom_sf"/>
</dbReference>
<dbReference type="PROSITE" id="PS52016">
    <property type="entry name" value="TONB_DEPENDENT_REC_3"/>
    <property type="match status" value="1"/>
</dbReference>
<comment type="caution">
    <text evidence="13">The sequence shown here is derived from an EMBL/GenBank/DDBJ whole genome shotgun (WGS) entry which is preliminary data.</text>
</comment>
<evidence type="ECO:0000256" key="9">
    <source>
        <dbReference type="RuleBase" id="RU003357"/>
    </source>
</evidence>
<dbReference type="InterPro" id="IPR036942">
    <property type="entry name" value="Beta-barrel_TonB_sf"/>
</dbReference>
<protein>
    <submittedName>
        <fullName evidence="13">TonB-dependent receptor</fullName>
    </submittedName>
</protein>
<evidence type="ECO:0000256" key="5">
    <source>
        <dbReference type="ARBA" id="ARBA00023077"/>
    </source>
</evidence>
<evidence type="ECO:0000259" key="11">
    <source>
        <dbReference type="Pfam" id="PF00593"/>
    </source>
</evidence>
<dbReference type="SUPFAM" id="SSF49464">
    <property type="entry name" value="Carboxypeptidase regulatory domain-like"/>
    <property type="match status" value="1"/>
</dbReference>
<evidence type="ECO:0000256" key="10">
    <source>
        <dbReference type="SAM" id="SignalP"/>
    </source>
</evidence>
<gene>
    <name evidence="13" type="ORF">F0L74_04065</name>
</gene>
<dbReference type="Pfam" id="PF07715">
    <property type="entry name" value="Plug"/>
    <property type="match status" value="1"/>
</dbReference>
<dbReference type="SUPFAM" id="SSF56935">
    <property type="entry name" value="Porins"/>
    <property type="match status" value="1"/>
</dbReference>
<evidence type="ECO:0000256" key="3">
    <source>
        <dbReference type="ARBA" id="ARBA00022452"/>
    </source>
</evidence>
<evidence type="ECO:0000259" key="12">
    <source>
        <dbReference type="Pfam" id="PF07715"/>
    </source>
</evidence>
<keyword evidence="13" id="KW-0675">Receptor</keyword>
<dbReference type="Gene3D" id="2.60.40.1120">
    <property type="entry name" value="Carboxypeptidase-like, regulatory domain"/>
    <property type="match status" value="1"/>
</dbReference>
<accession>A0A5B2W3N1</accession>
<keyword evidence="6 8" id="KW-0472">Membrane</keyword>
<comment type="subcellular location">
    <subcellularLocation>
        <location evidence="1 8">Cell outer membrane</location>
        <topology evidence="1 8">Multi-pass membrane protein</topology>
    </subcellularLocation>
</comment>
<keyword evidence="2 8" id="KW-0813">Transport</keyword>
<evidence type="ECO:0000256" key="6">
    <source>
        <dbReference type="ARBA" id="ARBA00023136"/>
    </source>
</evidence>
<feature type="chain" id="PRO_5023090101" evidence="10">
    <location>
        <begin position="23"/>
        <end position="1022"/>
    </location>
</feature>
<dbReference type="InterPro" id="IPR039426">
    <property type="entry name" value="TonB-dep_rcpt-like"/>
</dbReference>
<dbReference type="InterPro" id="IPR023996">
    <property type="entry name" value="TonB-dep_OMP_SusC/RagA"/>
</dbReference>
<dbReference type="NCBIfam" id="TIGR04056">
    <property type="entry name" value="OMP_RagA_SusC"/>
    <property type="match status" value="1"/>
</dbReference>
<keyword evidence="7 8" id="KW-0998">Cell outer membrane</keyword>
<dbReference type="InterPro" id="IPR023997">
    <property type="entry name" value="TonB-dep_OMP_SusC/RagA_CS"/>
</dbReference>
<dbReference type="FunFam" id="2.170.130.10:FF:000008">
    <property type="entry name" value="SusC/RagA family TonB-linked outer membrane protein"/>
    <property type="match status" value="1"/>
</dbReference>
<evidence type="ECO:0000256" key="1">
    <source>
        <dbReference type="ARBA" id="ARBA00004571"/>
    </source>
</evidence>
<keyword evidence="14" id="KW-1185">Reference proteome</keyword>
<keyword evidence="4 8" id="KW-0812">Transmembrane</keyword>
<feature type="domain" description="TonB-dependent receptor plug" evidence="12">
    <location>
        <begin position="117"/>
        <end position="236"/>
    </location>
</feature>
<dbReference type="InterPro" id="IPR012910">
    <property type="entry name" value="Plug_dom"/>
</dbReference>
<dbReference type="EMBL" id="VUOC01000001">
    <property type="protein sequence ID" value="KAA2245146.1"/>
    <property type="molecule type" value="Genomic_DNA"/>
</dbReference>
<proteinExistence type="inferred from homology"/>
<dbReference type="InterPro" id="IPR000531">
    <property type="entry name" value="Beta-barrel_TonB"/>
</dbReference>
<evidence type="ECO:0000256" key="7">
    <source>
        <dbReference type="ARBA" id="ARBA00023237"/>
    </source>
</evidence>
<dbReference type="InterPro" id="IPR008969">
    <property type="entry name" value="CarboxyPept-like_regulatory"/>
</dbReference>
<keyword evidence="5 9" id="KW-0798">TonB box</keyword>
<dbReference type="Gene3D" id="2.40.170.20">
    <property type="entry name" value="TonB-dependent receptor, beta-barrel domain"/>
    <property type="match status" value="1"/>
</dbReference>